<evidence type="ECO:0000313" key="3">
    <source>
        <dbReference type="Proteomes" id="UP000683360"/>
    </source>
</evidence>
<accession>A0A8S3TY52</accession>
<dbReference type="Proteomes" id="UP000683360">
    <property type="component" value="Unassembled WGS sequence"/>
</dbReference>
<reference evidence="2" key="1">
    <citation type="submission" date="2021-03" db="EMBL/GenBank/DDBJ databases">
        <authorList>
            <person name="Bekaert M."/>
        </authorList>
    </citation>
    <scope>NUCLEOTIDE SEQUENCE</scope>
</reference>
<feature type="region of interest" description="Disordered" evidence="1">
    <location>
        <begin position="259"/>
        <end position="307"/>
    </location>
</feature>
<dbReference type="OrthoDB" id="6113690at2759"/>
<protein>
    <submittedName>
        <fullName evidence="2">Uncharacterized protein</fullName>
    </submittedName>
</protein>
<name>A0A8S3TY52_MYTED</name>
<evidence type="ECO:0000313" key="2">
    <source>
        <dbReference type="EMBL" id="CAG2236211.1"/>
    </source>
</evidence>
<proteinExistence type="predicted"/>
<sequence length="331" mass="37280">MATCSNCDREFEKRHDNKGYFRFSLEKPTTSGGVAREELSALTGVPFTPVSNKRQGQFLCPSCWSNLNDTVRYKSSLHELWGNTQVNSYIGGKRGSDGIKQSSTVKKPRFTSTPLKAKKAGKSLFQKKATRSSKWDSIIGFVRARQYGRAIKGLYESTKGAKRQFMRFVSGVVRKEIKDVLKPKTTSHFVFLAGKSQARYYQTDVKNGDLRDFDSAATSCKREIEEQLTNVNDISNMTVMEEDMDVSNAVAVTVPNIEDEINEPSDSDDTISYEYREPNENGSEESESDITEVEDNDEDSKDDENDDIVTVEKAASFIILDFNTKFSIVIF</sequence>
<evidence type="ECO:0000256" key="1">
    <source>
        <dbReference type="SAM" id="MobiDB-lite"/>
    </source>
</evidence>
<comment type="caution">
    <text evidence="2">The sequence shown here is derived from an EMBL/GenBank/DDBJ whole genome shotgun (WGS) entry which is preliminary data.</text>
</comment>
<feature type="compositionally biased region" description="Acidic residues" evidence="1">
    <location>
        <begin position="259"/>
        <end position="271"/>
    </location>
</feature>
<organism evidence="2 3">
    <name type="scientific">Mytilus edulis</name>
    <name type="common">Blue mussel</name>
    <dbReference type="NCBI Taxonomy" id="6550"/>
    <lineage>
        <taxon>Eukaryota</taxon>
        <taxon>Metazoa</taxon>
        <taxon>Spiralia</taxon>
        <taxon>Lophotrochozoa</taxon>
        <taxon>Mollusca</taxon>
        <taxon>Bivalvia</taxon>
        <taxon>Autobranchia</taxon>
        <taxon>Pteriomorphia</taxon>
        <taxon>Mytilida</taxon>
        <taxon>Mytiloidea</taxon>
        <taxon>Mytilidae</taxon>
        <taxon>Mytilinae</taxon>
        <taxon>Mytilus</taxon>
    </lineage>
</organism>
<gene>
    <name evidence="2" type="ORF">MEDL_48691</name>
</gene>
<feature type="compositionally biased region" description="Acidic residues" evidence="1">
    <location>
        <begin position="282"/>
        <end position="307"/>
    </location>
</feature>
<keyword evidence="3" id="KW-1185">Reference proteome</keyword>
<dbReference type="EMBL" id="CAJPWZ010002343">
    <property type="protein sequence ID" value="CAG2236211.1"/>
    <property type="molecule type" value="Genomic_DNA"/>
</dbReference>
<dbReference type="AlphaFoldDB" id="A0A8S3TY52"/>